<feature type="coiled-coil region" evidence="1">
    <location>
        <begin position="254"/>
        <end position="295"/>
    </location>
</feature>
<dbReference type="InterPro" id="IPR003594">
    <property type="entry name" value="HATPase_dom"/>
</dbReference>
<keyword evidence="2" id="KW-0472">Membrane</keyword>
<dbReference type="InterPro" id="IPR036890">
    <property type="entry name" value="HATPase_C_sf"/>
</dbReference>
<evidence type="ECO:0000256" key="1">
    <source>
        <dbReference type="SAM" id="Coils"/>
    </source>
</evidence>
<dbReference type="GO" id="GO:0016301">
    <property type="term" value="F:kinase activity"/>
    <property type="evidence" value="ECO:0007669"/>
    <property type="project" value="UniProtKB-KW"/>
</dbReference>
<keyword evidence="4" id="KW-0418">Kinase</keyword>
<feature type="transmembrane region" description="Helical" evidence="2">
    <location>
        <begin position="181"/>
        <end position="202"/>
    </location>
</feature>
<dbReference type="InterPro" id="IPR010559">
    <property type="entry name" value="Sig_transdc_His_kin_internal"/>
</dbReference>
<accession>A0ABU0E5X6</accession>
<reference evidence="4 5" key="1">
    <citation type="submission" date="2023-07" db="EMBL/GenBank/DDBJ databases">
        <title>Genomic Encyclopedia of Type Strains, Phase IV (KMG-IV): sequencing the most valuable type-strain genomes for metagenomic binning, comparative biology and taxonomic classification.</title>
        <authorList>
            <person name="Goeker M."/>
        </authorList>
    </citation>
    <scope>NUCLEOTIDE SEQUENCE [LARGE SCALE GENOMIC DNA]</scope>
    <source>
        <strain evidence="4 5">DSM 16784</strain>
    </source>
</reference>
<keyword evidence="5" id="KW-1185">Reference proteome</keyword>
<dbReference type="SUPFAM" id="SSF158472">
    <property type="entry name" value="HAMP domain-like"/>
    <property type="match status" value="1"/>
</dbReference>
<dbReference type="PANTHER" id="PTHR34220">
    <property type="entry name" value="SENSOR HISTIDINE KINASE YPDA"/>
    <property type="match status" value="1"/>
</dbReference>
<dbReference type="Gene3D" id="6.10.340.10">
    <property type="match status" value="1"/>
</dbReference>
<dbReference type="Pfam" id="PF02518">
    <property type="entry name" value="HATPase_c"/>
    <property type="match status" value="1"/>
</dbReference>
<keyword evidence="4" id="KW-0808">Transferase</keyword>
<keyword evidence="1" id="KW-0175">Coiled coil</keyword>
<dbReference type="Gene3D" id="3.30.565.10">
    <property type="entry name" value="Histidine kinase-like ATPase, C-terminal domain"/>
    <property type="match status" value="1"/>
</dbReference>
<feature type="transmembrane region" description="Helical" evidence="2">
    <location>
        <begin position="20"/>
        <end position="38"/>
    </location>
</feature>
<proteinExistence type="predicted"/>
<dbReference type="SMART" id="SM00387">
    <property type="entry name" value="HATPase_c"/>
    <property type="match status" value="1"/>
</dbReference>
<dbReference type="Proteomes" id="UP001230220">
    <property type="component" value="Unassembled WGS sequence"/>
</dbReference>
<dbReference type="SUPFAM" id="SSF55874">
    <property type="entry name" value="ATPase domain of HSP90 chaperone/DNA topoisomerase II/histidine kinase"/>
    <property type="match status" value="1"/>
</dbReference>
<dbReference type="EMBL" id="JAUSUR010000006">
    <property type="protein sequence ID" value="MDQ0362307.1"/>
    <property type="molecule type" value="Genomic_DNA"/>
</dbReference>
<evidence type="ECO:0000256" key="2">
    <source>
        <dbReference type="SAM" id="Phobius"/>
    </source>
</evidence>
<protein>
    <submittedName>
        <fullName evidence="4">Signal transduction histidine kinase</fullName>
    </submittedName>
</protein>
<evidence type="ECO:0000259" key="3">
    <source>
        <dbReference type="SMART" id="SM00387"/>
    </source>
</evidence>
<dbReference type="InterPro" id="IPR050640">
    <property type="entry name" value="Bact_2-comp_sensor_kinase"/>
</dbReference>
<organism evidence="4 5">
    <name type="scientific">Breznakia pachnodae</name>
    <dbReference type="NCBI Taxonomy" id="265178"/>
    <lineage>
        <taxon>Bacteria</taxon>
        <taxon>Bacillati</taxon>
        <taxon>Bacillota</taxon>
        <taxon>Erysipelotrichia</taxon>
        <taxon>Erysipelotrichales</taxon>
        <taxon>Erysipelotrichaceae</taxon>
        <taxon>Breznakia</taxon>
    </lineage>
</organism>
<dbReference type="Pfam" id="PF06580">
    <property type="entry name" value="His_kinase"/>
    <property type="match status" value="1"/>
</dbReference>
<feature type="domain" description="Histidine kinase/HSP90-like ATPase" evidence="3">
    <location>
        <begin position="379"/>
        <end position="488"/>
    </location>
</feature>
<keyword evidence="2" id="KW-0812">Transmembrane</keyword>
<keyword evidence="2" id="KW-1133">Transmembrane helix</keyword>
<gene>
    <name evidence="4" type="ORF">J2S15_003061</name>
</gene>
<evidence type="ECO:0000313" key="5">
    <source>
        <dbReference type="Proteomes" id="UP001230220"/>
    </source>
</evidence>
<name>A0ABU0E5X6_9FIRM</name>
<evidence type="ECO:0000313" key="4">
    <source>
        <dbReference type="EMBL" id="MDQ0362307.1"/>
    </source>
</evidence>
<comment type="caution">
    <text evidence="4">The sequence shown here is derived from an EMBL/GenBank/DDBJ whole genome shotgun (WGS) entry which is preliminary data.</text>
</comment>
<dbReference type="RefSeq" id="WP_307409806.1">
    <property type="nucleotide sequence ID" value="NZ_JAUSUR010000006.1"/>
</dbReference>
<sequence>MNKMKKISKKSSFRKKFFRLNAILIIVVVGFITLYYVLNQTTNNMYTKTIQMYDDLSEFYNSLQQSHNSLKSYLYTDNEADLDTYNTHIKATKDYAKKLEKQTDSDFYWRFVLLNNMVESYQGAAQGTIDVRGNNQGEYLTYYNNFLKQYELINKTSSTYYEYLTTQMKMDRGNIADNEKFVLTVSIIIALLAIGWIIFYSIRTVKSITDPIYSLLKNIKQIRNGDYDLSEISNTSSEMEVLCNALDDMAVDVKQNVVNEKEKSELRNRLLEKENESLKKDELLAQSELKLLQNQINPHFLFNTLNMIYKTSCAEDATLTSSMVSKTCDLLRYGLDKLNKTSSLYSEIDAIKNYIYIQDLRFNKRINFELVIDDNLPNIQVPGLIVQPLVENAVKHGLQEVIDDGEVIIRFEYKNQHVLISVSDNGKGIDTDALEKILLNDFSEQEHRASLGLYNVLQRVKMFYGKKAEVSFNSYPDCGFEAIIDIYLEVD</sequence>
<dbReference type="PANTHER" id="PTHR34220:SF7">
    <property type="entry name" value="SENSOR HISTIDINE KINASE YPDA"/>
    <property type="match status" value="1"/>
</dbReference>